<dbReference type="AlphaFoldDB" id="A0A1F6VPR7"/>
<gene>
    <name evidence="2" type="ORF">A3J61_01665</name>
</gene>
<evidence type="ECO:0000313" key="2">
    <source>
        <dbReference type="EMBL" id="OGI71604.1"/>
    </source>
</evidence>
<keyword evidence="1" id="KW-0732">Signal</keyword>
<accession>A0A1F6VPR7</accession>
<evidence type="ECO:0000256" key="1">
    <source>
        <dbReference type="SAM" id="SignalP"/>
    </source>
</evidence>
<organism evidence="2 3">
    <name type="scientific">Candidatus Nomurabacteria bacterium RIFCSPHIGHO2_02_FULL_38_15</name>
    <dbReference type="NCBI Taxonomy" id="1801752"/>
    <lineage>
        <taxon>Bacteria</taxon>
        <taxon>Candidatus Nomuraibacteriota</taxon>
    </lineage>
</organism>
<name>A0A1F6VPR7_9BACT</name>
<dbReference type="Proteomes" id="UP000179686">
    <property type="component" value="Unassembled WGS sequence"/>
</dbReference>
<evidence type="ECO:0008006" key="4">
    <source>
        <dbReference type="Google" id="ProtNLM"/>
    </source>
</evidence>
<comment type="caution">
    <text evidence="2">The sequence shown here is derived from an EMBL/GenBank/DDBJ whole genome shotgun (WGS) entry which is preliminary data.</text>
</comment>
<feature type="chain" id="PRO_5009225755" description="Cohesin domain-containing protein" evidence="1">
    <location>
        <begin position="45"/>
        <end position="372"/>
    </location>
</feature>
<proteinExistence type="predicted"/>
<dbReference type="STRING" id="1801752.A3J61_01665"/>
<dbReference type="EMBL" id="MFUC01000027">
    <property type="protein sequence ID" value="OGI71604.1"/>
    <property type="molecule type" value="Genomic_DNA"/>
</dbReference>
<reference evidence="2 3" key="1">
    <citation type="journal article" date="2016" name="Nat. Commun.">
        <title>Thousands of microbial genomes shed light on interconnected biogeochemical processes in an aquifer system.</title>
        <authorList>
            <person name="Anantharaman K."/>
            <person name="Brown C.T."/>
            <person name="Hug L.A."/>
            <person name="Sharon I."/>
            <person name="Castelle C.J."/>
            <person name="Probst A.J."/>
            <person name="Thomas B.C."/>
            <person name="Singh A."/>
            <person name="Wilkins M.J."/>
            <person name="Karaoz U."/>
            <person name="Brodie E.L."/>
            <person name="Williams K.H."/>
            <person name="Hubbard S.S."/>
            <person name="Banfield J.F."/>
        </authorList>
    </citation>
    <scope>NUCLEOTIDE SEQUENCE [LARGE SCALE GENOMIC DNA]</scope>
</reference>
<feature type="signal peptide" evidence="1">
    <location>
        <begin position="1"/>
        <end position="44"/>
    </location>
</feature>
<protein>
    <recommendedName>
        <fullName evidence="4">Cohesin domain-containing protein</fullName>
    </recommendedName>
</protein>
<evidence type="ECO:0000313" key="3">
    <source>
        <dbReference type="Proteomes" id="UP000179686"/>
    </source>
</evidence>
<sequence length="372" mass="38061">MIRKFSKFLKPKKLKTFGKKTFSIFMMLTLVFATSFIFPNTATAAAAVTSFSVLLTRDKAATLSNQTVMFTTPTGVASGQTIILTYDNSTAIPSAFDFEDADVSYDATPDGVCETGDTHVVLAAAPTGATAGIVDTSTTVITFTNGTTAIAAGAELCFEFGTNAEDVITGVEQITNGSAGTTTLVLSGTFTDSGTAAMSIIANDQVVITATVAPTITFTVSDNTIEFGTLSTSAATWADNAGGSTTDVAAHTLTAATNATGGYIVSYNGATLTSGSDTITVAAQTDDANGDPGEEQFGLGISTDGDATITSGYSNAGTPDWTWVASTTTTIITETGPTATETFSMRYLANIAATTEAGAYTTTVTYIATGTF</sequence>